<reference evidence="2 3" key="1">
    <citation type="submission" date="2023-09" db="EMBL/GenBank/DDBJ databases">
        <title>Nesidiocoris tenuis whole genome shotgun sequence.</title>
        <authorList>
            <person name="Shibata T."/>
            <person name="Shimoda M."/>
            <person name="Kobayashi T."/>
            <person name="Uehara T."/>
        </authorList>
    </citation>
    <scope>NUCLEOTIDE SEQUENCE [LARGE SCALE GENOMIC DNA]</scope>
    <source>
        <strain evidence="2 3">Japan</strain>
    </source>
</reference>
<accession>A0ABN7AYC6</accession>
<dbReference type="Proteomes" id="UP001307889">
    <property type="component" value="Chromosome 6"/>
</dbReference>
<evidence type="ECO:0000256" key="1">
    <source>
        <dbReference type="SAM" id="MobiDB-lite"/>
    </source>
</evidence>
<protein>
    <submittedName>
        <fullName evidence="2">Uncharacterized protein</fullName>
    </submittedName>
</protein>
<gene>
    <name evidence="2" type="ORF">NTJ_08323</name>
</gene>
<keyword evidence="3" id="KW-1185">Reference proteome</keyword>
<evidence type="ECO:0000313" key="2">
    <source>
        <dbReference type="EMBL" id="BES95512.1"/>
    </source>
</evidence>
<dbReference type="EMBL" id="AP028914">
    <property type="protein sequence ID" value="BES95512.1"/>
    <property type="molecule type" value="Genomic_DNA"/>
</dbReference>
<proteinExistence type="predicted"/>
<evidence type="ECO:0000313" key="3">
    <source>
        <dbReference type="Proteomes" id="UP001307889"/>
    </source>
</evidence>
<feature type="region of interest" description="Disordered" evidence="1">
    <location>
        <begin position="49"/>
        <end position="73"/>
    </location>
</feature>
<organism evidence="2 3">
    <name type="scientific">Nesidiocoris tenuis</name>
    <dbReference type="NCBI Taxonomy" id="355587"/>
    <lineage>
        <taxon>Eukaryota</taxon>
        <taxon>Metazoa</taxon>
        <taxon>Ecdysozoa</taxon>
        <taxon>Arthropoda</taxon>
        <taxon>Hexapoda</taxon>
        <taxon>Insecta</taxon>
        <taxon>Pterygota</taxon>
        <taxon>Neoptera</taxon>
        <taxon>Paraneoptera</taxon>
        <taxon>Hemiptera</taxon>
        <taxon>Heteroptera</taxon>
        <taxon>Panheteroptera</taxon>
        <taxon>Cimicomorpha</taxon>
        <taxon>Miridae</taxon>
        <taxon>Dicyphina</taxon>
        <taxon>Nesidiocoris</taxon>
    </lineage>
</organism>
<sequence>MYNSNFPGITEGKAKRDLSIVGPVPSGFRGQATGQTTFDGIAAEDLTLPLAPGQNPLEGRDGLRANRAPQPNGFRCHQIGQPSANFDCRSSDLSVANFGGQPETTVDGIVSSDLSLPPVGAQFGNFDASTSGNGDFDPETPTQRHDRLTNQYADVLTEYRNSLNKFNQELNEYTEVKAKRPRQ</sequence>
<name>A0ABN7AYC6_9HEMI</name>